<reference evidence="2" key="1">
    <citation type="submission" date="2020-09" db="EMBL/GenBank/DDBJ databases">
        <title>Genome-Enabled Discovery of Anthraquinone Biosynthesis in Senna tora.</title>
        <authorList>
            <person name="Kang S.-H."/>
            <person name="Pandey R.P."/>
            <person name="Lee C.-M."/>
            <person name="Sim J.-S."/>
            <person name="Jeong J.-T."/>
            <person name="Choi B.-S."/>
            <person name="Jung M."/>
            <person name="Ginzburg D."/>
            <person name="Zhao K."/>
            <person name="Won S.Y."/>
            <person name="Oh T.-J."/>
            <person name="Yu Y."/>
            <person name="Kim N.-H."/>
            <person name="Lee O.R."/>
            <person name="Lee T.-H."/>
            <person name="Bashyal P."/>
            <person name="Kim T.-S."/>
            <person name="Lee W.-H."/>
            <person name="Kawkins C."/>
            <person name="Kim C.-K."/>
            <person name="Kim J.S."/>
            <person name="Ahn B.O."/>
            <person name="Rhee S.Y."/>
            <person name="Sohng J.K."/>
        </authorList>
    </citation>
    <scope>NUCLEOTIDE SEQUENCE</scope>
    <source>
        <tissue evidence="2">Leaf</tissue>
    </source>
</reference>
<dbReference type="EMBL" id="JAAIUW010000009">
    <property type="protein sequence ID" value="KAF7815004.1"/>
    <property type="molecule type" value="Genomic_DNA"/>
</dbReference>
<keyword evidence="3" id="KW-1185">Reference proteome</keyword>
<gene>
    <name evidence="2" type="ORF">G2W53_028973</name>
</gene>
<evidence type="ECO:0000256" key="1">
    <source>
        <dbReference type="SAM" id="MobiDB-lite"/>
    </source>
</evidence>
<dbReference type="Proteomes" id="UP000634136">
    <property type="component" value="Unassembled WGS sequence"/>
</dbReference>
<organism evidence="2 3">
    <name type="scientific">Senna tora</name>
    <dbReference type="NCBI Taxonomy" id="362788"/>
    <lineage>
        <taxon>Eukaryota</taxon>
        <taxon>Viridiplantae</taxon>
        <taxon>Streptophyta</taxon>
        <taxon>Embryophyta</taxon>
        <taxon>Tracheophyta</taxon>
        <taxon>Spermatophyta</taxon>
        <taxon>Magnoliopsida</taxon>
        <taxon>eudicotyledons</taxon>
        <taxon>Gunneridae</taxon>
        <taxon>Pentapetalae</taxon>
        <taxon>rosids</taxon>
        <taxon>fabids</taxon>
        <taxon>Fabales</taxon>
        <taxon>Fabaceae</taxon>
        <taxon>Caesalpinioideae</taxon>
        <taxon>Cassia clade</taxon>
        <taxon>Senna</taxon>
    </lineage>
</organism>
<protein>
    <submittedName>
        <fullName evidence="2">Uncharacterized protein</fullName>
    </submittedName>
</protein>
<proteinExistence type="predicted"/>
<name>A0A834T3B5_9FABA</name>
<sequence>MESSSLALGFPPLLSSSQASTSARA</sequence>
<accession>A0A834T3B5</accession>
<evidence type="ECO:0000313" key="2">
    <source>
        <dbReference type="EMBL" id="KAF7815004.1"/>
    </source>
</evidence>
<feature type="region of interest" description="Disordered" evidence="1">
    <location>
        <begin position="1"/>
        <end position="25"/>
    </location>
</feature>
<dbReference type="AlphaFoldDB" id="A0A834T3B5"/>
<comment type="caution">
    <text evidence="2">The sequence shown here is derived from an EMBL/GenBank/DDBJ whole genome shotgun (WGS) entry which is preliminary data.</text>
</comment>
<feature type="compositionally biased region" description="Polar residues" evidence="1">
    <location>
        <begin position="14"/>
        <end position="25"/>
    </location>
</feature>
<evidence type="ECO:0000313" key="3">
    <source>
        <dbReference type="Proteomes" id="UP000634136"/>
    </source>
</evidence>